<dbReference type="RefSeq" id="WP_251966802.1">
    <property type="nucleotide sequence ID" value="NZ_CP146284.1"/>
</dbReference>
<evidence type="ECO:0000256" key="3">
    <source>
        <dbReference type="ARBA" id="ARBA00013236"/>
    </source>
</evidence>
<dbReference type="Gene3D" id="3.20.140.10">
    <property type="entry name" value="nicotinate phosphoribosyltransferase"/>
    <property type="match status" value="1"/>
</dbReference>
<dbReference type="EC" id="6.3.4.21" evidence="3 7"/>
<name>A0ABZ2IN65_9BACT</name>
<evidence type="ECO:0000256" key="4">
    <source>
        <dbReference type="ARBA" id="ARBA00022553"/>
    </source>
</evidence>
<protein>
    <recommendedName>
        <fullName evidence="3 7">Nicotinate phosphoribosyltransferase</fullName>
        <ecNumber evidence="3 7">6.3.4.21</ecNumber>
    </recommendedName>
</protein>
<dbReference type="GO" id="GO:0004516">
    <property type="term" value="F:nicotinate phosphoribosyltransferase activity"/>
    <property type="evidence" value="ECO:0007669"/>
    <property type="project" value="UniProtKB-EC"/>
</dbReference>
<keyword evidence="11" id="KW-1185">Reference proteome</keyword>
<dbReference type="InterPro" id="IPR006406">
    <property type="entry name" value="Nic_PRibTrfase"/>
</dbReference>
<reference evidence="10 11" key="1">
    <citation type="submission" date="2024-02" db="EMBL/GenBank/DDBJ databases">
        <title>Whole genome sequencing of Parabacteroides sp. AD58.</title>
        <authorList>
            <person name="Chaplin A.V."/>
            <person name="Pikina A.P."/>
            <person name="Sokolova S.R."/>
            <person name="Korostin D.O."/>
            <person name="Efimov B.A."/>
        </authorList>
    </citation>
    <scope>NUCLEOTIDE SEQUENCE [LARGE SCALE GENOMIC DNA]</scope>
    <source>
        <strain evidence="10 11">AD58</strain>
    </source>
</reference>
<dbReference type="InterPro" id="IPR041525">
    <property type="entry name" value="N/Namide_PRibTrfase"/>
</dbReference>
<accession>A0ABZ2IN65</accession>
<evidence type="ECO:0000313" key="11">
    <source>
        <dbReference type="Proteomes" id="UP001320603"/>
    </source>
</evidence>
<sequence length="388" mass="45279">MIINSLLDTDLYKFTTSYAYVKLFPNAWGTFTFKDRDETICSDKFVSRLKAEVHDLAWVHLRPEELEYMSSHCRFVPRVYWEWLSSFRFDPEKIQIFLDEEKHLHIEVTDYLYKVTLYEVPLLAIVTEIQNLISGNVADKEQMLAKLYEKVELSNKNHLSFSEFGTRRRFSLEVQDAVINYLNENSFYCTGTSNCHFAMKYNMKMMGTHPHEWFMFHGAQFGYKHANYMALENWVNVYDGDLGTALADTYTSESFLTNLSRKQAKLFDGVRCDSGDEYTFVDELVRRYREFGIDSTTKTIIFSNALDFDKALRIQQYCKGKIRCAFGIGTNLTNDAGYKPSNVVMKLARCKMNVNQPWRECVKLSDDMGKHMGSDREVEACLYELGLK</sequence>
<dbReference type="GO" id="GO:0016757">
    <property type="term" value="F:glycosyltransferase activity"/>
    <property type="evidence" value="ECO:0007669"/>
    <property type="project" value="UniProtKB-KW"/>
</dbReference>
<dbReference type="SUPFAM" id="SSF54675">
    <property type="entry name" value="Nicotinate/Quinolinate PRTase N-terminal domain-like"/>
    <property type="match status" value="1"/>
</dbReference>
<organism evidence="10 11">
    <name type="scientific">Parabacteroides absconsus</name>
    <dbReference type="NCBI Taxonomy" id="2951805"/>
    <lineage>
        <taxon>Bacteria</taxon>
        <taxon>Pseudomonadati</taxon>
        <taxon>Bacteroidota</taxon>
        <taxon>Bacteroidia</taxon>
        <taxon>Bacteroidales</taxon>
        <taxon>Tannerellaceae</taxon>
        <taxon>Parabacteroides</taxon>
    </lineage>
</organism>
<evidence type="ECO:0000256" key="1">
    <source>
        <dbReference type="ARBA" id="ARBA00004952"/>
    </source>
</evidence>
<comment type="function">
    <text evidence="7">Catalyzes the synthesis of beta-nicotinate D-ribonucleotide from nicotinate and 5-phospho-D-ribose 1-phosphate at the expense of ATP.</text>
</comment>
<proteinExistence type="inferred from homology"/>
<evidence type="ECO:0000256" key="2">
    <source>
        <dbReference type="ARBA" id="ARBA00010897"/>
    </source>
</evidence>
<dbReference type="EMBL" id="CP146284">
    <property type="protein sequence ID" value="WWV67322.1"/>
    <property type="molecule type" value="Genomic_DNA"/>
</dbReference>
<gene>
    <name evidence="10" type="primary">pncB</name>
    <name evidence="10" type="ORF">NEE14_004880</name>
</gene>
<dbReference type="InterPro" id="IPR036068">
    <property type="entry name" value="Nicotinate_pribotase-like_C"/>
</dbReference>
<evidence type="ECO:0000259" key="9">
    <source>
        <dbReference type="Pfam" id="PF17767"/>
    </source>
</evidence>
<dbReference type="PIRSF" id="PIRSF000484">
    <property type="entry name" value="NAPRT"/>
    <property type="match status" value="1"/>
</dbReference>
<dbReference type="InterPro" id="IPR040727">
    <property type="entry name" value="NAPRTase_N"/>
</dbReference>
<comment type="PTM">
    <text evidence="7">Transiently phosphorylated on a His residue during the reaction cycle. Phosphorylation strongly increases the affinity for substrates and increases the rate of nicotinate D-ribonucleotide production. Dephosphorylation regenerates the low-affinity form of the enzyme, leading to product release.</text>
</comment>
<evidence type="ECO:0000256" key="6">
    <source>
        <dbReference type="ARBA" id="ARBA00022642"/>
    </source>
</evidence>
<dbReference type="PANTHER" id="PTHR11098">
    <property type="entry name" value="NICOTINATE PHOSPHORIBOSYLTRANSFERASE"/>
    <property type="match status" value="1"/>
</dbReference>
<dbReference type="Pfam" id="PF17767">
    <property type="entry name" value="NAPRTase_N"/>
    <property type="match status" value="1"/>
</dbReference>
<keyword evidence="10" id="KW-0808">Transferase</keyword>
<dbReference type="Proteomes" id="UP001320603">
    <property type="component" value="Chromosome"/>
</dbReference>
<comment type="pathway">
    <text evidence="1 7">Cofactor biosynthesis; NAD(+) biosynthesis; nicotinate D-ribonucleotide from nicotinate: step 1/1.</text>
</comment>
<dbReference type="Pfam" id="PF04095">
    <property type="entry name" value="NAPRTase"/>
    <property type="match status" value="1"/>
</dbReference>
<feature type="domain" description="Nicotinate/nicotinamide phosphoribosyltransferase" evidence="8">
    <location>
        <begin position="160"/>
        <end position="379"/>
    </location>
</feature>
<keyword evidence="6 7" id="KW-0662">Pyridine nucleotide biosynthesis</keyword>
<dbReference type="PANTHER" id="PTHR11098:SF1">
    <property type="entry name" value="NICOTINATE PHOSPHORIBOSYLTRANSFERASE"/>
    <property type="match status" value="1"/>
</dbReference>
<evidence type="ECO:0000259" key="8">
    <source>
        <dbReference type="Pfam" id="PF04095"/>
    </source>
</evidence>
<evidence type="ECO:0000256" key="5">
    <source>
        <dbReference type="ARBA" id="ARBA00022598"/>
    </source>
</evidence>
<comment type="similarity">
    <text evidence="2 7">Belongs to the NAPRTase family.</text>
</comment>
<dbReference type="InterPro" id="IPR007229">
    <property type="entry name" value="Nic_PRibTrfase-Fam"/>
</dbReference>
<keyword evidence="4" id="KW-0597">Phosphoprotein</keyword>
<comment type="catalytic activity">
    <reaction evidence="7">
        <text>5-phospho-alpha-D-ribose 1-diphosphate + nicotinate + ATP + H2O = nicotinate beta-D-ribonucleotide + ADP + phosphate + diphosphate</text>
        <dbReference type="Rhea" id="RHEA:36163"/>
        <dbReference type="ChEBI" id="CHEBI:15377"/>
        <dbReference type="ChEBI" id="CHEBI:30616"/>
        <dbReference type="ChEBI" id="CHEBI:32544"/>
        <dbReference type="ChEBI" id="CHEBI:33019"/>
        <dbReference type="ChEBI" id="CHEBI:43474"/>
        <dbReference type="ChEBI" id="CHEBI:57502"/>
        <dbReference type="ChEBI" id="CHEBI:58017"/>
        <dbReference type="ChEBI" id="CHEBI:456216"/>
        <dbReference type="EC" id="6.3.4.21"/>
    </reaction>
</comment>
<dbReference type="NCBIfam" id="NF003704">
    <property type="entry name" value="PRK05321.1"/>
    <property type="match status" value="1"/>
</dbReference>
<feature type="domain" description="Nicotinate phosphoribosyltransferase N-terminal" evidence="9">
    <location>
        <begin position="7"/>
        <end position="126"/>
    </location>
</feature>
<dbReference type="NCBIfam" id="TIGR01514">
    <property type="entry name" value="NAPRTase"/>
    <property type="match status" value="1"/>
</dbReference>
<evidence type="ECO:0000313" key="10">
    <source>
        <dbReference type="EMBL" id="WWV67322.1"/>
    </source>
</evidence>
<dbReference type="SUPFAM" id="SSF51690">
    <property type="entry name" value="Nicotinate/Quinolinate PRTase C-terminal domain-like"/>
    <property type="match status" value="1"/>
</dbReference>
<keyword evidence="5 7" id="KW-0436">Ligase</keyword>
<evidence type="ECO:0000256" key="7">
    <source>
        <dbReference type="RuleBase" id="RU003838"/>
    </source>
</evidence>
<keyword evidence="10" id="KW-0328">Glycosyltransferase</keyword>